<sequence>MESSVGIADALKSFCGELPELREQARQDGWSAELVRTLTEMRAGTLPVTTAMARTYDRAGLPLRTRRYAPVPGQDPAAPPAGAYTCPGGRCSRVEPREPGGPLPECALFDEPLAFG</sequence>
<name>A0ABV2W588_9ACTN</name>
<gene>
    <name evidence="1" type="ORF">ABZ508_13205</name>
</gene>
<proteinExistence type="predicted"/>
<dbReference type="Proteomes" id="UP001550378">
    <property type="component" value="Unassembled WGS sequence"/>
</dbReference>
<evidence type="ECO:0000313" key="2">
    <source>
        <dbReference type="Proteomes" id="UP001550378"/>
    </source>
</evidence>
<dbReference type="RefSeq" id="WP_359657229.1">
    <property type="nucleotide sequence ID" value="NZ_JBEXZO010000011.1"/>
</dbReference>
<protein>
    <submittedName>
        <fullName evidence="1">Uncharacterized protein</fullName>
    </submittedName>
</protein>
<keyword evidence="2" id="KW-1185">Reference proteome</keyword>
<evidence type="ECO:0000313" key="1">
    <source>
        <dbReference type="EMBL" id="MEU0708306.1"/>
    </source>
</evidence>
<reference evidence="1 2" key="1">
    <citation type="submission" date="2024-06" db="EMBL/GenBank/DDBJ databases">
        <title>The Natural Products Discovery Center: Release of the First 8490 Sequenced Strains for Exploring Actinobacteria Biosynthetic Diversity.</title>
        <authorList>
            <person name="Kalkreuter E."/>
            <person name="Kautsar S.A."/>
            <person name="Yang D."/>
            <person name="Bader C.D."/>
            <person name="Teijaro C.N."/>
            <person name="Fluegel L."/>
            <person name="Davis C.M."/>
            <person name="Simpson J.R."/>
            <person name="Lauterbach L."/>
            <person name="Steele A.D."/>
            <person name="Gui C."/>
            <person name="Meng S."/>
            <person name="Li G."/>
            <person name="Viehrig K."/>
            <person name="Ye F."/>
            <person name="Su P."/>
            <person name="Kiefer A.F."/>
            <person name="Nichols A."/>
            <person name="Cepeda A.J."/>
            <person name="Yan W."/>
            <person name="Fan B."/>
            <person name="Jiang Y."/>
            <person name="Adhikari A."/>
            <person name="Zheng C.-J."/>
            <person name="Schuster L."/>
            <person name="Cowan T.M."/>
            <person name="Smanski M.J."/>
            <person name="Chevrette M.G."/>
            <person name="De Carvalho L.P.S."/>
            <person name="Shen B."/>
        </authorList>
    </citation>
    <scope>NUCLEOTIDE SEQUENCE [LARGE SCALE GENOMIC DNA]</scope>
    <source>
        <strain evidence="1 2">NPDC006337</strain>
    </source>
</reference>
<comment type="caution">
    <text evidence="1">The sequence shown here is derived from an EMBL/GenBank/DDBJ whole genome shotgun (WGS) entry which is preliminary data.</text>
</comment>
<accession>A0ABV2W588</accession>
<organism evidence="1 2">
    <name type="scientific">Streptomyces lavendulocolor</name>
    <dbReference type="NCBI Taxonomy" id="67316"/>
    <lineage>
        <taxon>Bacteria</taxon>
        <taxon>Bacillati</taxon>
        <taxon>Actinomycetota</taxon>
        <taxon>Actinomycetes</taxon>
        <taxon>Kitasatosporales</taxon>
        <taxon>Streptomycetaceae</taxon>
        <taxon>Streptomyces</taxon>
    </lineage>
</organism>
<dbReference type="EMBL" id="JBEXZR010000009">
    <property type="protein sequence ID" value="MEU0708306.1"/>
    <property type="molecule type" value="Genomic_DNA"/>
</dbReference>